<evidence type="ECO:0000313" key="14">
    <source>
        <dbReference type="EMBL" id="PRR73824.1"/>
    </source>
</evidence>
<gene>
    <name evidence="14" type="primary">dnaX_1</name>
    <name evidence="14" type="ORF">MOHU_09640</name>
</gene>
<dbReference type="PRINTS" id="PR00300">
    <property type="entry name" value="CLPPROTEASEA"/>
</dbReference>
<accession>A0A2T0ATM5</accession>
<dbReference type="Pfam" id="PF20964">
    <property type="entry name" value="DnaX_C"/>
    <property type="match status" value="1"/>
</dbReference>
<dbReference type="InterPro" id="IPR050238">
    <property type="entry name" value="DNA_Rep/Repair_Clamp_Loader"/>
</dbReference>
<comment type="caution">
    <text evidence="14">The sequence shown here is derived from an EMBL/GenBank/DDBJ whole genome shotgun (WGS) entry which is preliminary data.</text>
</comment>
<dbReference type="SUPFAM" id="SSF52540">
    <property type="entry name" value="P-loop containing nucleoside triphosphate hydrolases"/>
    <property type="match status" value="1"/>
</dbReference>
<evidence type="ECO:0000256" key="8">
    <source>
        <dbReference type="ARBA" id="ARBA00022833"/>
    </source>
</evidence>
<evidence type="ECO:0000256" key="6">
    <source>
        <dbReference type="ARBA" id="ARBA00022723"/>
    </source>
</evidence>
<keyword evidence="10" id="KW-0239">DNA-directed DNA polymerase</keyword>
<dbReference type="InterPro" id="IPR008921">
    <property type="entry name" value="DNA_pol3_clamp-load_cplx_C"/>
</dbReference>
<evidence type="ECO:0000256" key="4">
    <source>
        <dbReference type="ARBA" id="ARBA00022695"/>
    </source>
</evidence>
<evidence type="ECO:0000256" key="10">
    <source>
        <dbReference type="ARBA" id="ARBA00022932"/>
    </source>
</evidence>
<feature type="region of interest" description="Disordered" evidence="12">
    <location>
        <begin position="387"/>
        <end position="433"/>
    </location>
</feature>
<feature type="compositionally biased region" description="Basic and acidic residues" evidence="12">
    <location>
        <begin position="421"/>
        <end position="433"/>
    </location>
</feature>
<keyword evidence="8" id="KW-0862">Zinc</keyword>
<evidence type="ECO:0000256" key="7">
    <source>
        <dbReference type="ARBA" id="ARBA00022741"/>
    </source>
</evidence>
<dbReference type="InterPro" id="IPR045085">
    <property type="entry name" value="HLD_clamp_pol_III_gamma_tau"/>
</dbReference>
<dbReference type="Pfam" id="PF22608">
    <property type="entry name" value="DNAX_ATPase_lid"/>
    <property type="match status" value="1"/>
</dbReference>
<dbReference type="NCBIfam" id="TIGR02397">
    <property type="entry name" value="dnaX_nterm"/>
    <property type="match status" value="1"/>
</dbReference>
<dbReference type="GO" id="GO:0005524">
    <property type="term" value="F:ATP binding"/>
    <property type="evidence" value="ECO:0007669"/>
    <property type="project" value="UniProtKB-KW"/>
</dbReference>
<dbReference type="FunFam" id="3.40.50.300:FF:000014">
    <property type="entry name" value="DNA polymerase III subunit gamma/tau"/>
    <property type="match status" value="1"/>
</dbReference>
<dbReference type="GO" id="GO:0009360">
    <property type="term" value="C:DNA polymerase III complex"/>
    <property type="evidence" value="ECO:0007669"/>
    <property type="project" value="InterPro"/>
</dbReference>
<evidence type="ECO:0000259" key="13">
    <source>
        <dbReference type="SMART" id="SM00382"/>
    </source>
</evidence>
<dbReference type="CDD" id="cd18137">
    <property type="entry name" value="HLD_clamp_pol_III_gamma_tau"/>
    <property type="match status" value="1"/>
</dbReference>
<dbReference type="InterPro" id="IPR012763">
    <property type="entry name" value="DNA_pol_III_sug/sutau_N"/>
</dbReference>
<dbReference type="RefSeq" id="WP_106004964.1">
    <property type="nucleotide sequence ID" value="NZ_CP136419.1"/>
</dbReference>
<keyword evidence="9" id="KW-0067">ATP-binding</keyword>
<name>A0A2T0ATM5_9FIRM</name>
<dbReference type="Pfam" id="PF13177">
    <property type="entry name" value="DNA_pol3_delta2"/>
    <property type="match status" value="1"/>
</dbReference>
<dbReference type="InterPro" id="IPR022754">
    <property type="entry name" value="DNA_pol_III_gamma-3"/>
</dbReference>
<comment type="catalytic activity">
    <reaction evidence="11">
        <text>DNA(n) + a 2'-deoxyribonucleoside 5'-triphosphate = DNA(n+1) + diphosphate</text>
        <dbReference type="Rhea" id="RHEA:22508"/>
        <dbReference type="Rhea" id="RHEA-COMP:17339"/>
        <dbReference type="Rhea" id="RHEA-COMP:17340"/>
        <dbReference type="ChEBI" id="CHEBI:33019"/>
        <dbReference type="ChEBI" id="CHEBI:61560"/>
        <dbReference type="ChEBI" id="CHEBI:173112"/>
        <dbReference type="EC" id="2.7.7.7"/>
    </reaction>
</comment>
<dbReference type="Gene3D" id="1.10.8.60">
    <property type="match status" value="1"/>
</dbReference>
<dbReference type="PANTHER" id="PTHR11669:SF0">
    <property type="entry name" value="PROTEIN STICHEL-LIKE 2"/>
    <property type="match status" value="1"/>
</dbReference>
<dbReference type="EMBL" id="PVXM01000015">
    <property type="protein sequence ID" value="PRR73824.1"/>
    <property type="molecule type" value="Genomic_DNA"/>
</dbReference>
<feature type="domain" description="AAA+ ATPase" evidence="13">
    <location>
        <begin position="38"/>
        <end position="180"/>
    </location>
</feature>
<evidence type="ECO:0000313" key="15">
    <source>
        <dbReference type="Proteomes" id="UP000238415"/>
    </source>
</evidence>
<dbReference type="SUPFAM" id="SSF48019">
    <property type="entry name" value="post-AAA+ oligomerization domain-like"/>
    <property type="match status" value="1"/>
</dbReference>
<evidence type="ECO:0000256" key="1">
    <source>
        <dbReference type="ARBA" id="ARBA00006360"/>
    </source>
</evidence>
<dbReference type="GO" id="GO:0003887">
    <property type="term" value="F:DNA-directed DNA polymerase activity"/>
    <property type="evidence" value="ECO:0007669"/>
    <property type="project" value="UniProtKB-KW"/>
</dbReference>
<dbReference type="AlphaFoldDB" id="A0A2T0ATM5"/>
<dbReference type="GO" id="GO:0006261">
    <property type="term" value="P:DNA-templated DNA replication"/>
    <property type="evidence" value="ECO:0007669"/>
    <property type="project" value="TreeGrafter"/>
</dbReference>
<dbReference type="OrthoDB" id="9810148at2"/>
<dbReference type="SMART" id="SM00382">
    <property type="entry name" value="AAA"/>
    <property type="match status" value="1"/>
</dbReference>
<dbReference type="InterPro" id="IPR027417">
    <property type="entry name" value="P-loop_NTPase"/>
</dbReference>
<evidence type="ECO:0000256" key="9">
    <source>
        <dbReference type="ARBA" id="ARBA00022840"/>
    </source>
</evidence>
<evidence type="ECO:0000256" key="12">
    <source>
        <dbReference type="SAM" id="MobiDB-lite"/>
    </source>
</evidence>
<dbReference type="FunFam" id="1.10.8.60:FF:000013">
    <property type="entry name" value="DNA polymerase III subunit gamma/tau"/>
    <property type="match status" value="1"/>
</dbReference>
<sequence length="550" mass="60983">MVHYQALYRQWRPRTFAEVVGQEHVTRTLLNALRSQRLVHAYLFCGPRGTGKTSTAKILAKAVNCRAPREGEPCNECPNCLRINAGNSLDVLEIDAASNRGIDEIRELIEKIPLGPVEGRYKVYIIDEVHMLTPEAFNALLKTLEEPPAHALFILATTEPRKVLPTILSRCQRFDFHPLTATAITGRLQQVAEANNVQIEGAALSLLARKAAGGLRDALSLLDQVLATSTGNIVTAEQVATVLGTARLDTLLAITDALAAGESQRMLHLIDEALGSGIEPQRLLEDLLEHARNLLLLQMDSGAGEFTGLLPEEVEQVVAQAQKFTSRRLLELMERLQEGVAGLRWNNQPRILLEMTLTGFLLSPGPSLDELIRRVNELEKRLAALEGSPSGRKRLSGSMGEAATAGTGSLHEQNRRNPQQLDRRKGEEVRTAGKKEPFPLLDLTAVRQRWQEVLAAARRESVHLQAYLRAGEPIAVVEDTLTLEVRTDFHRSMLEQEANRQRVEKVLAKVFGRPFKLNITAGSPIEQRASQEVLDKLVEYFGPDKVEIKD</sequence>
<organism evidence="14 15">
    <name type="scientific">Neomoorella humiferrea</name>
    <dbReference type="NCBI Taxonomy" id="676965"/>
    <lineage>
        <taxon>Bacteria</taxon>
        <taxon>Bacillati</taxon>
        <taxon>Bacillota</taxon>
        <taxon>Clostridia</taxon>
        <taxon>Neomoorellales</taxon>
        <taxon>Neomoorellaceae</taxon>
        <taxon>Neomoorella</taxon>
    </lineage>
</organism>
<dbReference type="Gene3D" id="3.30.300.180">
    <property type="match status" value="1"/>
</dbReference>
<dbReference type="CDD" id="cd00009">
    <property type="entry name" value="AAA"/>
    <property type="match status" value="1"/>
</dbReference>
<keyword evidence="3 14" id="KW-0808">Transferase</keyword>
<dbReference type="GO" id="GO:0003677">
    <property type="term" value="F:DNA binding"/>
    <property type="evidence" value="ECO:0007669"/>
    <property type="project" value="InterPro"/>
</dbReference>
<evidence type="ECO:0000256" key="5">
    <source>
        <dbReference type="ARBA" id="ARBA00022705"/>
    </source>
</evidence>
<dbReference type="PANTHER" id="PTHR11669">
    <property type="entry name" value="REPLICATION FACTOR C / DNA POLYMERASE III GAMMA-TAU SUBUNIT"/>
    <property type="match status" value="1"/>
</dbReference>
<keyword evidence="7" id="KW-0547">Nucleotide-binding</keyword>
<proteinExistence type="inferred from homology"/>
<dbReference type="EC" id="2.7.7.7" evidence="2"/>
<keyword evidence="4 14" id="KW-0548">Nucleotidyltransferase</keyword>
<dbReference type="InterPro" id="IPR001270">
    <property type="entry name" value="ClpA/B"/>
</dbReference>
<dbReference type="InterPro" id="IPR038454">
    <property type="entry name" value="DnaA_N_sf"/>
</dbReference>
<feature type="compositionally biased region" description="Polar residues" evidence="12">
    <location>
        <begin position="406"/>
        <end position="420"/>
    </location>
</feature>
<keyword evidence="15" id="KW-1185">Reference proteome</keyword>
<keyword evidence="6" id="KW-0479">Metal-binding</keyword>
<dbReference type="NCBIfam" id="TIGR01128">
    <property type="entry name" value="holA"/>
    <property type="match status" value="1"/>
</dbReference>
<comment type="similarity">
    <text evidence="1">Belongs to the DnaX/STICHEL family.</text>
</comment>
<evidence type="ECO:0000256" key="3">
    <source>
        <dbReference type="ARBA" id="ARBA00022679"/>
    </source>
</evidence>
<dbReference type="Pfam" id="PF12169">
    <property type="entry name" value="DNA_pol3_gamma3"/>
    <property type="match status" value="1"/>
</dbReference>
<dbReference type="Gene3D" id="1.20.272.10">
    <property type="match status" value="1"/>
</dbReference>
<keyword evidence="5" id="KW-0235">DNA replication</keyword>
<dbReference type="NCBIfam" id="NF004046">
    <property type="entry name" value="PRK05563.1"/>
    <property type="match status" value="1"/>
</dbReference>
<evidence type="ECO:0000256" key="2">
    <source>
        <dbReference type="ARBA" id="ARBA00012417"/>
    </source>
</evidence>
<dbReference type="GO" id="GO:0046872">
    <property type="term" value="F:metal ion binding"/>
    <property type="evidence" value="ECO:0007669"/>
    <property type="project" value="UniProtKB-KW"/>
</dbReference>
<dbReference type="Gene3D" id="3.40.50.300">
    <property type="entry name" value="P-loop containing nucleotide triphosphate hydrolases"/>
    <property type="match status" value="1"/>
</dbReference>
<evidence type="ECO:0000256" key="11">
    <source>
        <dbReference type="ARBA" id="ARBA00049244"/>
    </source>
</evidence>
<dbReference type="InterPro" id="IPR005790">
    <property type="entry name" value="DNA_polIII_delta"/>
</dbReference>
<dbReference type="InterPro" id="IPR048448">
    <property type="entry name" value="DnaX-like_C"/>
</dbReference>
<protein>
    <recommendedName>
        <fullName evidence="2">DNA-directed DNA polymerase</fullName>
        <ecNumber evidence="2">2.7.7.7</ecNumber>
    </recommendedName>
</protein>
<reference evidence="14 15" key="1">
    <citation type="submission" date="2018-03" db="EMBL/GenBank/DDBJ databases">
        <title>Genome sequence of Moorella humiferrea DSM 23265.</title>
        <authorList>
            <person name="Poehlein A."/>
            <person name="Daniel R."/>
        </authorList>
    </citation>
    <scope>NUCLEOTIDE SEQUENCE [LARGE SCALE GENOMIC DNA]</scope>
    <source>
        <strain evidence="14 15">DSM 23265</strain>
    </source>
</reference>
<dbReference type="Proteomes" id="UP000238415">
    <property type="component" value="Unassembled WGS sequence"/>
</dbReference>
<dbReference type="InterPro" id="IPR003593">
    <property type="entry name" value="AAA+_ATPase"/>
</dbReference>